<organism evidence="2 3">
    <name type="scientific">Ceratobasidium theobromae</name>
    <dbReference type="NCBI Taxonomy" id="1582974"/>
    <lineage>
        <taxon>Eukaryota</taxon>
        <taxon>Fungi</taxon>
        <taxon>Dikarya</taxon>
        <taxon>Basidiomycota</taxon>
        <taxon>Agaricomycotina</taxon>
        <taxon>Agaricomycetes</taxon>
        <taxon>Cantharellales</taxon>
        <taxon>Ceratobasidiaceae</taxon>
        <taxon>Ceratobasidium</taxon>
    </lineage>
</organism>
<gene>
    <name evidence="2" type="ORF">CTheo_9123</name>
</gene>
<dbReference type="AlphaFoldDB" id="A0A5N5Q682"/>
<dbReference type="Proteomes" id="UP000383932">
    <property type="component" value="Unassembled WGS sequence"/>
</dbReference>
<proteinExistence type="predicted"/>
<keyword evidence="3" id="KW-1185">Reference proteome</keyword>
<reference evidence="2 3" key="1">
    <citation type="journal article" date="2019" name="Fungal Biol. Biotechnol.">
        <title>Draft genome sequence of fastidious pathogen Ceratobasidium theobromae, which causes vascular-streak dieback in Theobroma cacao.</title>
        <authorList>
            <person name="Ali S.S."/>
            <person name="Asman A."/>
            <person name="Shao J."/>
            <person name="Firmansyah A.P."/>
            <person name="Susilo A.W."/>
            <person name="Rosmana A."/>
            <person name="McMahon P."/>
            <person name="Junaid M."/>
            <person name="Guest D."/>
            <person name="Kheng T.Y."/>
            <person name="Meinhardt L.W."/>
            <person name="Bailey B.A."/>
        </authorList>
    </citation>
    <scope>NUCLEOTIDE SEQUENCE [LARGE SCALE GENOMIC DNA]</scope>
    <source>
        <strain evidence="2 3">CT2</strain>
    </source>
</reference>
<protein>
    <submittedName>
        <fullName evidence="2">Uncharacterized protein</fullName>
    </submittedName>
</protein>
<evidence type="ECO:0000313" key="3">
    <source>
        <dbReference type="Proteomes" id="UP000383932"/>
    </source>
</evidence>
<evidence type="ECO:0000256" key="1">
    <source>
        <dbReference type="SAM" id="MobiDB-lite"/>
    </source>
</evidence>
<dbReference type="EMBL" id="SSOP01001097">
    <property type="protein sequence ID" value="KAB5587440.1"/>
    <property type="molecule type" value="Genomic_DNA"/>
</dbReference>
<accession>A0A5N5Q682</accession>
<sequence>MRQCDAPTHQHGDTLTPCPTGAAMQRRGDTTHDVPTWQLGDASHQRDALTRRHSDAATHRQLIGNTTTINVHNTSTR</sequence>
<feature type="region of interest" description="Disordered" evidence="1">
    <location>
        <begin position="1"/>
        <end position="49"/>
    </location>
</feature>
<comment type="caution">
    <text evidence="2">The sequence shown here is derived from an EMBL/GenBank/DDBJ whole genome shotgun (WGS) entry which is preliminary data.</text>
</comment>
<evidence type="ECO:0000313" key="2">
    <source>
        <dbReference type="EMBL" id="KAB5587440.1"/>
    </source>
</evidence>
<name>A0A5N5Q682_9AGAM</name>